<evidence type="ECO:0000256" key="1">
    <source>
        <dbReference type="ARBA" id="ARBA00002976"/>
    </source>
</evidence>
<reference evidence="5" key="1">
    <citation type="submission" date="2020-03" db="EMBL/GenBank/DDBJ databases">
        <title>FDA dAtabase for Regulatory Grade micrObial Sequences (FDA-ARGOS): Supporting development and validation of Infectious Disease Dx tests.</title>
        <authorList>
            <person name="Campos J."/>
            <person name="Goldberg B."/>
            <person name="Tallon L."/>
            <person name="Sadzewicz L."/>
            <person name="Vavikolanu K."/>
            <person name="Mehta A."/>
            <person name="Aluvathingal J."/>
            <person name="Nadendla S."/>
            <person name="Nandy P."/>
            <person name="Geyer C."/>
            <person name="Yan Y."/>
            <person name="Sichtig H."/>
        </authorList>
    </citation>
    <scope>NUCLEOTIDE SEQUENCE [LARGE SCALE GENOMIC DNA]</scope>
    <source>
        <strain evidence="5">FDAARGOS_652</strain>
    </source>
</reference>
<dbReference type="Pfam" id="PF10199">
    <property type="entry name" value="Adaptin_binding"/>
    <property type="match status" value="1"/>
</dbReference>
<organism evidence="5 6">
    <name type="scientific">Candida parapsilosis</name>
    <name type="common">Yeast</name>
    <dbReference type="NCBI Taxonomy" id="5480"/>
    <lineage>
        <taxon>Eukaryota</taxon>
        <taxon>Fungi</taxon>
        <taxon>Dikarya</taxon>
        <taxon>Ascomycota</taxon>
        <taxon>Saccharomycotina</taxon>
        <taxon>Pichiomycetes</taxon>
        <taxon>Debaryomycetaceae</taxon>
        <taxon>Candida/Lodderomyces clade</taxon>
        <taxon>Candida</taxon>
    </lineage>
</organism>
<name>A0A8X7NJM5_CANPA</name>
<dbReference type="Gene3D" id="3.40.50.11960">
    <property type="match status" value="1"/>
</dbReference>
<dbReference type="EMBL" id="JABWAB010000007">
    <property type="protein sequence ID" value="KAF6047064.1"/>
    <property type="molecule type" value="Genomic_DNA"/>
</dbReference>
<dbReference type="AlphaFoldDB" id="A0A8X7NJM5"/>
<comment type="function">
    <text evidence="1">Involved in gross chromosomal rearrangements (GCRs) and telomere healing.</text>
</comment>
<evidence type="ECO:0000313" key="5">
    <source>
        <dbReference type="EMBL" id="KAF6047064.1"/>
    </source>
</evidence>
<keyword evidence="4" id="KW-0160">Chromosomal rearrangement</keyword>
<dbReference type="GO" id="GO:0030674">
    <property type="term" value="F:protein-macromolecule adaptor activity"/>
    <property type="evidence" value="ECO:0007669"/>
    <property type="project" value="TreeGrafter"/>
</dbReference>
<evidence type="ECO:0000313" key="6">
    <source>
        <dbReference type="Proteomes" id="UP000590412"/>
    </source>
</evidence>
<accession>A0A8X7NJM5</accession>
<evidence type="ECO:0000256" key="4">
    <source>
        <dbReference type="ARBA" id="ARBA00022447"/>
    </source>
</evidence>
<dbReference type="PANTHER" id="PTHR28043:SF1">
    <property type="entry name" value="INCREASED RECOMBINATION CENTERS PROTEIN 6"/>
    <property type="match status" value="1"/>
</dbReference>
<sequence length="277" mass="32138">MLPNHVLIIGPPNSGKLRIADLFLENDVKTTRSEIDEDSHSGIIQVTSLSTKYYTVSLKLMIDEYPSSRHKSSEDEDSIKELIEWKNEFFTHEADELREAIDGIIFTFNMNTGESNFLSNLLTQVDDIRARLEEDGNWNGFLAIIGTVPTGEGVELFKMDQIEDEVLTRGLEFINFEKSGTNEYRELVGKDRLKELLETHDWSNMELIRDDENKYQNSKIRKFSEMQTSLLNESDRNIDLEQMFSKINLARENASNLPQAEREKYAKEMVDEFMEFI</sequence>
<evidence type="ECO:0000256" key="3">
    <source>
        <dbReference type="ARBA" id="ARBA00015902"/>
    </source>
</evidence>
<evidence type="ECO:0000256" key="2">
    <source>
        <dbReference type="ARBA" id="ARBA00007973"/>
    </source>
</evidence>
<comment type="similarity">
    <text evidence="2">Belongs to the IRC6 family.</text>
</comment>
<protein>
    <recommendedName>
        <fullName evidence="3">Increased recombination centers protein 6</fullName>
    </recommendedName>
</protein>
<dbReference type="InterPro" id="IPR034627">
    <property type="entry name" value="Irc6"/>
</dbReference>
<proteinExistence type="inferred from homology"/>
<dbReference type="OrthoDB" id="10261384at2759"/>
<gene>
    <name evidence="5" type="ORF">FOB60_004600</name>
</gene>
<dbReference type="PANTHER" id="PTHR28043">
    <property type="entry name" value="INCREASED RECOMBINATION CENTERS PROTEIN 6"/>
    <property type="match status" value="1"/>
</dbReference>
<comment type="caution">
    <text evidence="5">The sequence shown here is derived from an EMBL/GenBank/DDBJ whole genome shotgun (WGS) entry which is preliminary data.</text>
</comment>
<dbReference type="GO" id="GO:0016192">
    <property type="term" value="P:vesicle-mediated transport"/>
    <property type="evidence" value="ECO:0007669"/>
    <property type="project" value="InterPro"/>
</dbReference>
<dbReference type="Proteomes" id="UP000590412">
    <property type="component" value="Unassembled WGS sequence"/>
</dbReference>